<comment type="caution">
    <text evidence="2">The sequence shown here is derived from an EMBL/GenBank/DDBJ whole genome shotgun (WGS) entry which is preliminary data.</text>
</comment>
<reference evidence="2 3" key="1">
    <citation type="journal article" date="2024" name="Commun. Biol.">
        <title>Comparative genomic analysis of thermophilic fungi reveals convergent evolutionary adaptations and gene losses.</title>
        <authorList>
            <person name="Steindorff A.S."/>
            <person name="Aguilar-Pontes M.V."/>
            <person name="Robinson A.J."/>
            <person name="Andreopoulos B."/>
            <person name="LaButti K."/>
            <person name="Kuo A."/>
            <person name="Mondo S."/>
            <person name="Riley R."/>
            <person name="Otillar R."/>
            <person name="Haridas S."/>
            <person name="Lipzen A."/>
            <person name="Grimwood J."/>
            <person name="Schmutz J."/>
            <person name="Clum A."/>
            <person name="Reid I.D."/>
            <person name="Moisan M.C."/>
            <person name="Butler G."/>
            <person name="Nguyen T.T.M."/>
            <person name="Dewar K."/>
            <person name="Conant G."/>
            <person name="Drula E."/>
            <person name="Henrissat B."/>
            <person name="Hansel C."/>
            <person name="Singer S."/>
            <person name="Hutchinson M.I."/>
            <person name="de Vries R.P."/>
            <person name="Natvig D.O."/>
            <person name="Powell A.J."/>
            <person name="Tsang A."/>
            <person name="Grigoriev I.V."/>
        </authorList>
    </citation>
    <scope>NUCLEOTIDE SEQUENCE [LARGE SCALE GENOMIC DNA]</scope>
    <source>
        <strain evidence="2 3">CBS 620.91</strain>
    </source>
</reference>
<feature type="region of interest" description="Disordered" evidence="1">
    <location>
        <begin position="220"/>
        <end position="252"/>
    </location>
</feature>
<evidence type="ECO:0000313" key="3">
    <source>
        <dbReference type="Proteomes" id="UP001583172"/>
    </source>
</evidence>
<proteinExistence type="predicted"/>
<feature type="region of interest" description="Disordered" evidence="1">
    <location>
        <begin position="116"/>
        <end position="148"/>
    </location>
</feature>
<dbReference type="EMBL" id="JAZGSY010000107">
    <property type="protein sequence ID" value="KAL1840586.1"/>
    <property type="molecule type" value="Genomic_DNA"/>
</dbReference>
<gene>
    <name evidence="2" type="ORF">VTJ49DRAFT_318</name>
</gene>
<dbReference type="Proteomes" id="UP001583172">
    <property type="component" value="Unassembled WGS sequence"/>
</dbReference>
<accession>A0ABR3VHK3</accession>
<feature type="compositionally biased region" description="Acidic residues" evidence="1">
    <location>
        <begin position="238"/>
        <end position="252"/>
    </location>
</feature>
<feature type="compositionally biased region" description="Low complexity" evidence="1">
    <location>
        <begin position="128"/>
        <end position="148"/>
    </location>
</feature>
<organism evidence="2 3">
    <name type="scientific">Humicola insolens</name>
    <name type="common">Soft-rot fungus</name>
    <dbReference type="NCBI Taxonomy" id="85995"/>
    <lineage>
        <taxon>Eukaryota</taxon>
        <taxon>Fungi</taxon>
        <taxon>Dikarya</taxon>
        <taxon>Ascomycota</taxon>
        <taxon>Pezizomycotina</taxon>
        <taxon>Sordariomycetes</taxon>
        <taxon>Sordariomycetidae</taxon>
        <taxon>Sordariales</taxon>
        <taxon>Chaetomiaceae</taxon>
        <taxon>Mycothermus</taxon>
    </lineage>
</organism>
<keyword evidence="3" id="KW-1185">Reference proteome</keyword>
<sequence length="252" mass="28444">MTTFSDAAQFDRDLRAARTEWKHHKDHAVKWAHGARPIAGVWLDWNGEIGPFCRAPESMLAKARPCRNPRSEYHGIHPQNIVKLPRRGQWYTPLVRQRVASDVLVEMQDATSTFMPRRSGNFNSNTLSSPTRIRSNSMSSSLSALSPTSTSIPDPFIYSFDRTESPNRPLTLEVFVKPSSGNKRHGGRGGGETERLVEREYEVVDENGEALRGRKVRAVLRKEEKGRRERKGENGGGAEEEGWEEDEGFALI</sequence>
<feature type="compositionally biased region" description="Basic and acidic residues" evidence="1">
    <location>
        <begin position="220"/>
        <end position="233"/>
    </location>
</feature>
<protein>
    <submittedName>
        <fullName evidence="2">Uncharacterized protein</fullName>
    </submittedName>
</protein>
<name>A0ABR3VHK3_HUMIN</name>
<feature type="compositionally biased region" description="Polar residues" evidence="1">
    <location>
        <begin position="116"/>
        <end position="127"/>
    </location>
</feature>
<evidence type="ECO:0000256" key="1">
    <source>
        <dbReference type="SAM" id="MobiDB-lite"/>
    </source>
</evidence>
<evidence type="ECO:0000313" key="2">
    <source>
        <dbReference type="EMBL" id="KAL1840586.1"/>
    </source>
</evidence>